<protein>
    <submittedName>
        <fullName evidence="1">Uncharacterized protein</fullName>
    </submittedName>
</protein>
<organism evidence="1">
    <name type="scientific">viral metagenome</name>
    <dbReference type="NCBI Taxonomy" id="1070528"/>
    <lineage>
        <taxon>unclassified sequences</taxon>
        <taxon>metagenomes</taxon>
        <taxon>organismal metagenomes</taxon>
    </lineage>
</organism>
<dbReference type="EMBL" id="BDQC01000129">
    <property type="protein sequence ID" value="GBH22511.1"/>
    <property type="molecule type" value="Genomic_RNA"/>
</dbReference>
<comment type="caution">
    <text evidence="1">The sequence shown here is derived from an EMBL/GenBank/DDBJ whole genome shotgun (WGS) entry which is preliminary data.</text>
</comment>
<sequence length="1282" mass="142782">MALSATTKGINGVEVTAVDGSELTHEKLELLTMSVTSSRKWDMFVQIGNNDDFDLCLSEVLKITPGLQNNTITVSCMDDFNSLIPEFHARRALHPQMQVCLIVFDNEVLSDIARSSALVIDGDTVISEAGLWPKTPGWWRMHTSEKYLPWTSEGHMNFMFAKALKRCMEDHPQAMVLFNGGQDFVKRHSDLVAVVIETSERILRRNLSSRVRKQRDQGAGDVYASGQEASPATFWPNSYVALSLPITKDKELTDDARRPVFWTKDRSVPGHPTTQDVEWDEHAIPGVDKLKFNDLMEQQLHSQTVEAANDNLEIELLSFVTASKAPVDIWFQGRYFGQNPVQLSLAMSERLEQAGVQSVVLSRSDVHAASEPAIKASGVKPEFGMTFGSGRDCVGDNPYILGGYRTENGVPSTPGERHAVILWKLQLLRSFGLSLSFYVGGSTPKDGVLRKGQSMHSVVCTHGTDALGFARYAGNNKDYVVLVTSEANYEYFVDHLNGLKSEAEREMMENARNGKPTGTPTVELVCPSWEVSARSLCPTRVDDVESDAPPPCKTWFVSLSGDLMNLYDNDRAPHIELRRKASCKAWKVKKGQRFALVNPRLIQPPRTRKRAVVWDVLGLLREEPDNSGYMLAHVTVHFGSEPLESFIPKNVLHFNAFTGLVQRVEEPAGKAYPQPTSIAGSLTNQRDMVEAAAQEGIDIVRGTFEDVPKDTKGIVMATFGAGKSTFVEDSGKQPMYANALDLFKAAAERDNASTFGKLAPRSSDRTGTWTPSEYAPMLNRHMSRAWMDRIDWMRLLSLSANLDYPGDRTSTLNTLWQLSRRDVVGFICVDPELERFKSVMKEIDPSAAALGKYTNKLFAFDARRVIEHNSIGDADVPTVTQSFCEFYWTLRLGIGPWDNERESWKGQPVQSVHHASTYANMHLFSTSPYGGLFGPDGGQQDVVPLYPELMVSGIWDATELIGTKASVKSIDAALGFAFKPGVASSGNVRDYEWVIRDAPVRPVTEGLVQIVGSSKPTAMSFNVEVIGLDMPVETPIVTFAEPVTLMDGATLSISAIERREGRHFAIVYHGDDEMTRGEVELRNETQSDQAVNLPATLLKNGITAILLNRDAIRPDDIVFRPGDRVDAGHTVYLTAIDRAILHIGRQTKRFTYEDVVSKVRMRVQGTDRSGHAILALRLPPLQLRVYLVSVMLNHLRAYDARNFYEWSGQTLGRFHTLADYDAAVDFVRSRPMTKRQSSSLDLLADFIQRMHKTPLESSPGSFYLRELSHKSLCTLMNPPRDK</sequence>
<proteinExistence type="predicted"/>
<accession>A0A2V0RB74</accession>
<name>A0A2V0RB74_9ZZZZ</name>
<evidence type="ECO:0000313" key="1">
    <source>
        <dbReference type="EMBL" id="GBH22511.1"/>
    </source>
</evidence>
<reference evidence="1" key="1">
    <citation type="submission" date="2017-04" db="EMBL/GenBank/DDBJ databases">
        <title>Unveiling RNA virosphere associated with marine microorganisms.</title>
        <authorList>
            <person name="Urayama S."/>
            <person name="Takaki Y."/>
            <person name="Nishi S."/>
            <person name="Yoshida Y."/>
            <person name="Deguchi S."/>
            <person name="Takai K."/>
            <person name="Nunoura T."/>
        </authorList>
    </citation>
    <scope>NUCLEOTIDE SEQUENCE</scope>
</reference>